<evidence type="ECO:0000256" key="1">
    <source>
        <dbReference type="SAM" id="MobiDB-lite"/>
    </source>
</evidence>
<dbReference type="HOGENOM" id="CLU_876291_0_0_10"/>
<organism evidence="3 4">
    <name type="scientific">Capnocytophaga canimorsus (strain 5)</name>
    <dbReference type="NCBI Taxonomy" id="860228"/>
    <lineage>
        <taxon>Bacteria</taxon>
        <taxon>Pseudomonadati</taxon>
        <taxon>Bacteroidota</taxon>
        <taxon>Flavobacteriia</taxon>
        <taxon>Flavobacteriales</taxon>
        <taxon>Flavobacteriaceae</taxon>
        <taxon>Capnocytophaga</taxon>
    </lineage>
</organism>
<feature type="region of interest" description="Disordered" evidence="1">
    <location>
        <begin position="149"/>
        <end position="232"/>
    </location>
</feature>
<dbReference type="KEGG" id="ccm:Ccan_01220"/>
<keyword evidence="2" id="KW-0732">Signal</keyword>
<sequence>MKVQGTKLLNAISFFVMVAISLPASAQSTDKANTLTEQRDSEKEMDNYLKETQSLQQQYYPNHNNYFIPIFERAKSAGPEIVAIVKQKIQEALDKYAEVITTPKDQLTVHLMAMELMMPATEFTNHKEVVVIDPERDLDMRQLAANEAVQGVTKHFKDAKERATKENERATKENERATKEREKSVQERERATKENERATKENERATKEREKSVQERERATKENERATKENEAMQKRVAEAKANLAKIEARGKEVREKLEKTIDGMEEYMNQLDITLLPKIPQMQDFVKQYIISCKEIERKPNAVGQKFIDAYQKLQK</sequence>
<protein>
    <submittedName>
        <fullName evidence="3">Uncharacterized protein</fullName>
    </submittedName>
</protein>
<dbReference type="Proteomes" id="UP000008895">
    <property type="component" value="Chromosome"/>
</dbReference>
<feature type="chain" id="PRO_5003392279" evidence="2">
    <location>
        <begin position="27"/>
        <end position="317"/>
    </location>
</feature>
<feature type="compositionally biased region" description="Basic and acidic residues" evidence="1">
    <location>
        <begin position="155"/>
        <end position="232"/>
    </location>
</feature>
<evidence type="ECO:0000256" key="2">
    <source>
        <dbReference type="SAM" id="SignalP"/>
    </source>
</evidence>
<dbReference type="EMBL" id="CP002113">
    <property type="protein sequence ID" value="AEK22244.1"/>
    <property type="molecule type" value="Genomic_DNA"/>
</dbReference>
<gene>
    <name evidence="3" type="ordered locus">Ccan_01220</name>
</gene>
<dbReference type="RefSeq" id="WP_013996239.1">
    <property type="nucleotide sequence ID" value="NC_015846.1"/>
</dbReference>
<reference evidence="3 4" key="1">
    <citation type="journal article" date="2011" name="J. Bacteriol.">
        <title>Complete genome sequence of the dog commensal and human pathogen Capnocytophaga canimorsus strain 5.</title>
        <authorList>
            <person name="Manfredi P."/>
            <person name="Pagni M."/>
            <person name="Cornelis G.R."/>
        </authorList>
    </citation>
    <scope>NUCLEOTIDE SEQUENCE [LARGE SCALE GENOMIC DNA]</scope>
    <source>
        <strain evidence="4">5</strain>
    </source>
</reference>
<dbReference type="AlphaFoldDB" id="F9YPZ9"/>
<evidence type="ECO:0000313" key="4">
    <source>
        <dbReference type="Proteomes" id="UP000008895"/>
    </source>
</evidence>
<keyword evidence="4" id="KW-1185">Reference proteome</keyword>
<evidence type="ECO:0000313" key="3">
    <source>
        <dbReference type="EMBL" id="AEK22244.1"/>
    </source>
</evidence>
<accession>F9YPZ9</accession>
<feature type="signal peptide" evidence="2">
    <location>
        <begin position="1"/>
        <end position="26"/>
    </location>
</feature>
<name>F9YPZ9_CAPCC</name>
<dbReference type="STRING" id="860228.Ccan_01220"/>
<proteinExistence type="predicted"/>